<keyword evidence="1" id="KW-0812">Transmembrane</keyword>
<dbReference type="HOGENOM" id="CLU_2272879_0_0_9"/>
<organism evidence="2 3">
    <name type="scientific">Desulforamulus reducens (strain ATCC BAA-1160 / DSM 100696 / MI-1)</name>
    <name type="common">Desulfotomaculum reducens</name>
    <dbReference type="NCBI Taxonomy" id="349161"/>
    <lineage>
        <taxon>Bacteria</taxon>
        <taxon>Bacillati</taxon>
        <taxon>Bacillota</taxon>
        <taxon>Clostridia</taxon>
        <taxon>Eubacteriales</taxon>
        <taxon>Peptococcaceae</taxon>
        <taxon>Desulforamulus</taxon>
    </lineage>
</organism>
<dbReference type="Proteomes" id="UP000001556">
    <property type="component" value="Chromosome"/>
</dbReference>
<gene>
    <name evidence="2" type="ordered locus">Dred_3005</name>
</gene>
<dbReference type="KEGG" id="drm:Dred_3005"/>
<dbReference type="EMBL" id="CP000612">
    <property type="protein sequence ID" value="ABO51508.1"/>
    <property type="molecule type" value="Genomic_DNA"/>
</dbReference>
<protein>
    <submittedName>
        <fullName evidence="2">Uncharacterized protein</fullName>
    </submittedName>
</protein>
<reference evidence="2 3" key="1">
    <citation type="submission" date="2007-03" db="EMBL/GenBank/DDBJ databases">
        <title>Complete sequence of Desulfotomaculum reducens MI-1.</title>
        <authorList>
            <consortium name="US DOE Joint Genome Institute"/>
            <person name="Copeland A."/>
            <person name="Lucas S."/>
            <person name="Lapidus A."/>
            <person name="Barry K."/>
            <person name="Detter J.C."/>
            <person name="Glavina del Rio T."/>
            <person name="Hammon N."/>
            <person name="Israni S."/>
            <person name="Dalin E."/>
            <person name="Tice H."/>
            <person name="Pitluck S."/>
            <person name="Sims D."/>
            <person name="Brettin T."/>
            <person name="Bruce D."/>
            <person name="Han C."/>
            <person name="Tapia R."/>
            <person name="Schmutz J."/>
            <person name="Larimer F."/>
            <person name="Land M."/>
            <person name="Hauser L."/>
            <person name="Kyrpides N."/>
            <person name="Kim E."/>
            <person name="Tebo B.M."/>
            <person name="Richardson P."/>
        </authorList>
    </citation>
    <scope>NUCLEOTIDE SEQUENCE [LARGE SCALE GENOMIC DNA]</scope>
    <source>
        <strain evidence="2 3">MI-1</strain>
    </source>
</reference>
<sequence>MFNRNIYYVNWLFIPCDAIMYGKVMIMKRFTFDQLVNDKTRKKTRKLQLTTITSVSKEDRAKRGLRNPEETILLVKSLRKHIQRLKNERILVKNGRNWRLYL</sequence>
<evidence type="ECO:0000313" key="3">
    <source>
        <dbReference type="Proteomes" id="UP000001556"/>
    </source>
</evidence>
<proteinExistence type="predicted"/>
<evidence type="ECO:0000313" key="2">
    <source>
        <dbReference type="EMBL" id="ABO51508.1"/>
    </source>
</evidence>
<dbReference type="AlphaFoldDB" id="A4J8V5"/>
<keyword evidence="3" id="KW-1185">Reference proteome</keyword>
<keyword evidence="1" id="KW-0472">Membrane</keyword>
<feature type="transmembrane region" description="Helical" evidence="1">
    <location>
        <begin position="6"/>
        <end position="26"/>
    </location>
</feature>
<evidence type="ECO:0000256" key="1">
    <source>
        <dbReference type="SAM" id="Phobius"/>
    </source>
</evidence>
<accession>A4J8V5</accession>
<keyword evidence="1" id="KW-1133">Transmembrane helix</keyword>
<name>A4J8V5_DESRM</name>